<dbReference type="AlphaFoldDB" id="A0A7X8C236"/>
<organism evidence="1 2">
    <name type="scientific">Globicatella sulfidifaciens</name>
    <dbReference type="NCBI Taxonomy" id="136093"/>
    <lineage>
        <taxon>Bacteria</taxon>
        <taxon>Bacillati</taxon>
        <taxon>Bacillota</taxon>
        <taxon>Bacilli</taxon>
        <taxon>Lactobacillales</taxon>
        <taxon>Aerococcaceae</taxon>
        <taxon>Globicatella</taxon>
    </lineage>
</organism>
<sequence length="295" mass="34814">MKTLVYFASGPIRDEYQELDFDRIYLVDNCFKRGYRGNHCFSEGKITCVGMDCLESVQYLKDNGVKIDCFVSLNEGLWEGGGSYAINSDMFLGYAMPLFRDEYIHIMNKDYYRNWYYKVSMDLPFAMTEISNNDSRYIDPLIFTEYKEQNKQAQVFQMRRLNTPNIELVLNPNINVQIIHDSIWNYYEELDACIISFSNQGQGKFFNRLPRVLNYKNYTLSDIFDYCDKNQISKIGFTPFGGGNYSLLIHLIKGYKRDYPKEVFLFHLNKNDYKELKNYASNRVNIDIPEDSKKK</sequence>
<dbReference type="RefSeq" id="WP_276646246.1">
    <property type="nucleotide sequence ID" value="NZ_JAAYSM010000053.1"/>
</dbReference>
<evidence type="ECO:0000313" key="2">
    <source>
        <dbReference type="Proteomes" id="UP000541058"/>
    </source>
</evidence>
<comment type="caution">
    <text evidence="1">The sequence shown here is derived from an EMBL/GenBank/DDBJ whole genome shotgun (WGS) entry which is preliminary data.</text>
</comment>
<protein>
    <submittedName>
        <fullName evidence="1">Uncharacterized protein</fullName>
    </submittedName>
</protein>
<gene>
    <name evidence="1" type="ORF">GX355_01770</name>
</gene>
<dbReference type="Proteomes" id="UP000541058">
    <property type="component" value="Unassembled WGS sequence"/>
</dbReference>
<proteinExistence type="predicted"/>
<evidence type="ECO:0000313" key="1">
    <source>
        <dbReference type="EMBL" id="NLJ17566.1"/>
    </source>
</evidence>
<reference evidence="1 2" key="1">
    <citation type="journal article" date="2020" name="Biotechnol. Biofuels">
        <title>New insights from the biogas microbiome by comprehensive genome-resolved metagenomics of nearly 1600 species originating from multiple anaerobic digesters.</title>
        <authorList>
            <person name="Campanaro S."/>
            <person name="Treu L."/>
            <person name="Rodriguez-R L.M."/>
            <person name="Kovalovszki A."/>
            <person name="Ziels R.M."/>
            <person name="Maus I."/>
            <person name="Zhu X."/>
            <person name="Kougias P.G."/>
            <person name="Basile A."/>
            <person name="Luo G."/>
            <person name="Schluter A."/>
            <person name="Konstantinidis K.T."/>
            <person name="Angelidaki I."/>
        </authorList>
    </citation>
    <scope>NUCLEOTIDE SEQUENCE [LARGE SCALE GENOMIC DNA]</scope>
    <source>
        <strain evidence="1">AS23ysBPME_34</strain>
    </source>
</reference>
<name>A0A7X8C236_9LACT</name>
<accession>A0A7X8C236</accession>
<dbReference type="EMBL" id="JAAYSM010000053">
    <property type="protein sequence ID" value="NLJ17566.1"/>
    <property type="molecule type" value="Genomic_DNA"/>
</dbReference>